<name>A0A0D0L9L7_VARPD</name>
<accession>A0A0D0L9L7</accession>
<evidence type="ECO:0000256" key="8">
    <source>
        <dbReference type="ARBA" id="ARBA00022982"/>
    </source>
</evidence>
<evidence type="ECO:0000313" key="14">
    <source>
        <dbReference type="Proteomes" id="UP000032067"/>
    </source>
</evidence>
<evidence type="ECO:0000256" key="11">
    <source>
        <dbReference type="ARBA" id="ARBA00023136"/>
    </source>
</evidence>
<dbReference type="RefSeq" id="WP_042582636.1">
    <property type="nucleotide sequence ID" value="NZ_JXQQ01000132.1"/>
</dbReference>
<dbReference type="GO" id="GO:0009055">
    <property type="term" value="F:electron transfer activity"/>
    <property type="evidence" value="ECO:0007669"/>
    <property type="project" value="TreeGrafter"/>
</dbReference>
<evidence type="ECO:0000256" key="10">
    <source>
        <dbReference type="ARBA" id="ARBA00023004"/>
    </source>
</evidence>
<keyword evidence="3" id="KW-0813">Transport</keyword>
<evidence type="ECO:0000256" key="6">
    <source>
        <dbReference type="ARBA" id="ARBA00022692"/>
    </source>
</evidence>
<comment type="caution">
    <text evidence="13">The sequence shown here is derived from an EMBL/GenBank/DDBJ whole genome shotgun (WGS) entry which is preliminary data.</text>
</comment>
<dbReference type="PANTHER" id="PTHR43141">
    <property type="entry name" value="CYTOCHROME BD2 SUBUNIT II"/>
    <property type="match status" value="1"/>
</dbReference>
<dbReference type="GO" id="GO:0005886">
    <property type="term" value="C:plasma membrane"/>
    <property type="evidence" value="ECO:0007669"/>
    <property type="project" value="UniProtKB-SubCell"/>
</dbReference>
<dbReference type="EMBL" id="JXQQ01000132">
    <property type="protein sequence ID" value="KIQ16741.1"/>
    <property type="molecule type" value="Genomic_DNA"/>
</dbReference>
<comment type="subcellular location">
    <subcellularLocation>
        <location evidence="1">Cell membrane</location>
        <topology evidence="1">Multi-pass membrane protein</topology>
    </subcellularLocation>
</comment>
<feature type="transmembrane region" description="Helical" evidence="12">
    <location>
        <begin position="167"/>
        <end position="195"/>
    </location>
</feature>
<keyword evidence="8" id="KW-0249">Electron transport</keyword>
<evidence type="ECO:0000256" key="9">
    <source>
        <dbReference type="ARBA" id="ARBA00022989"/>
    </source>
</evidence>
<proteinExistence type="inferred from homology"/>
<evidence type="ECO:0000256" key="1">
    <source>
        <dbReference type="ARBA" id="ARBA00004651"/>
    </source>
</evidence>
<dbReference type="InterPro" id="IPR003317">
    <property type="entry name" value="Cyt-d_oxidase_su2"/>
</dbReference>
<sequence>MILHTLLDYDTLRFIWWLLIGVLLVGFAVTDGFDLGSGMLLPFAARNDIERRVVINSVGPVWEGNQVWLILGGGAIFAAWPQLYAVSFSGFYLAMFVILTALILRPVAFKFRSKRESPQWRARWDWVLFFSGFVPALICGVAVGNVLQGVPFRFDADMHIFYDGGFFGLLNPFAILCGLVSVAMLVMHGAAWLLLKTEGPVAERARTYGMVAAVLTIALYALAGALLATSIGGYRISSVVDAVGPSNPMLKTVELHAGAWTANYAAHPWTLAAPAAGFIGALGALLGLVLRRPVLALLTAALGIAGIILSVGASMFPFILPSSIDPRASLTVWDSSSSHLTLFIMLVVTGIFIPIIVAYTTWVYHVLWGKVDEKAIREDSGHAY</sequence>
<evidence type="ECO:0000256" key="4">
    <source>
        <dbReference type="ARBA" id="ARBA00022475"/>
    </source>
</evidence>
<keyword evidence="7" id="KW-0479">Metal-binding</keyword>
<keyword evidence="9 12" id="KW-1133">Transmembrane helix</keyword>
<evidence type="ECO:0000256" key="5">
    <source>
        <dbReference type="ARBA" id="ARBA00022617"/>
    </source>
</evidence>
<feature type="transmembrane region" description="Helical" evidence="12">
    <location>
        <begin position="207"/>
        <end position="228"/>
    </location>
</feature>
<keyword evidence="11 12" id="KW-0472">Membrane</keyword>
<dbReference type="GO" id="GO:0019646">
    <property type="term" value="P:aerobic electron transport chain"/>
    <property type="evidence" value="ECO:0007669"/>
    <property type="project" value="TreeGrafter"/>
</dbReference>
<protein>
    <submittedName>
        <fullName evidence="13">Cytochrome d ubiquinol oxidase subunit 2</fullName>
    </submittedName>
</protein>
<dbReference type="GO" id="GO:0046872">
    <property type="term" value="F:metal ion binding"/>
    <property type="evidence" value="ECO:0007669"/>
    <property type="project" value="UniProtKB-KW"/>
</dbReference>
<keyword evidence="10" id="KW-0408">Iron</keyword>
<feature type="transmembrane region" description="Helical" evidence="12">
    <location>
        <begin position="297"/>
        <end position="320"/>
    </location>
</feature>
<gene>
    <name evidence="13" type="ORF">RT97_30685</name>
</gene>
<evidence type="ECO:0000256" key="2">
    <source>
        <dbReference type="ARBA" id="ARBA00007543"/>
    </source>
</evidence>
<dbReference type="PIRSF" id="PIRSF000267">
    <property type="entry name" value="Cyt_oxidse_sub2"/>
    <property type="match status" value="1"/>
</dbReference>
<reference evidence="13 14" key="1">
    <citation type="submission" date="2014-12" db="EMBL/GenBank/DDBJ databases">
        <title>16Stimator: statistical estimation of ribosomal gene copy numbers from draft genome assemblies.</title>
        <authorList>
            <person name="Perisin M.A."/>
            <person name="Vetter M."/>
            <person name="Gilbert J.A."/>
            <person name="Bergelson J."/>
        </authorList>
    </citation>
    <scope>NUCLEOTIDE SEQUENCE [LARGE SCALE GENOMIC DNA]</scope>
    <source>
        <strain evidence="13 14">MEDvA23</strain>
    </source>
</reference>
<feature type="transmembrane region" description="Helical" evidence="12">
    <location>
        <begin position="14"/>
        <end position="33"/>
    </location>
</feature>
<dbReference type="NCBIfam" id="TIGR00203">
    <property type="entry name" value="cydB"/>
    <property type="match status" value="1"/>
</dbReference>
<feature type="transmembrane region" description="Helical" evidence="12">
    <location>
        <begin position="83"/>
        <end position="105"/>
    </location>
</feature>
<feature type="transmembrane region" description="Helical" evidence="12">
    <location>
        <begin position="269"/>
        <end position="290"/>
    </location>
</feature>
<dbReference type="Pfam" id="PF02322">
    <property type="entry name" value="Cyt_bd_oxida_II"/>
    <property type="match status" value="1"/>
</dbReference>
<dbReference type="GO" id="GO:0016682">
    <property type="term" value="F:oxidoreductase activity, acting on diphenols and related substances as donors, oxygen as acceptor"/>
    <property type="evidence" value="ECO:0007669"/>
    <property type="project" value="TreeGrafter"/>
</dbReference>
<keyword evidence="5" id="KW-0349">Heme</keyword>
<dbReference type="Proteomes" id="UP000032067">
    <property type="component" value="Unassembled WGS sequence"/>
</dbReference>
<keyword evidence="4" id="KW-1003">Cell membrane</keyword>
<dbReference type="OrthoDB" id="9776710at2"/>
<comment type="similarity">
    <text evidence="2">Belongs to the cytochrome ubiquinol oxidase subunit 2 family.</text>
</comment>
<organism evidence="13 14">
    <name type="scientific">Variovorax paradoxus</name>
    <dbReference type="NCBI Taxonomy" id="34073"/>
    <lineage>
        <taxon>Bacteria</taxon>
        <taxon>Pseudomonadati</taxon>
        <taxon>Pseudomonadota</taxon>
        <taxon>Betaproteobacteria</taxon>
        <taxon>Burkholderiales</taxon>
        <taxon>Comamonadaceae</taxon>
        <taxon>Variovorax</taxon>
    </lineage>
</organism>
<evidence type="ECO:0000256" key="12">
    <source>
        <dbReference type="SAM" id="Phobius"/>
    </source>
</evidence>
<dbReference type="PANTHER" id="PTHR43141:SF5">
    <property type="entry name" value="CYTOCHROME BD-I UBIQUINOL OXIDASE SUBUNIT 2"/>
    <property type="match status" value="1"/>
</dbReference>
<evidence type="ECO:0000256" key="3">
    <source>
        <dbReference type="ARBA" id="ARBA00022448"/>
    </source>
</evidence>
<evidence type="ECO:0000256" key="7">
    <source>
        <dbReference type="ARBA" id="ARBA00022723"/>
    </source>
</evidence>
<keyword evidence="6 12" id="KW-0812">Transmembrane</keyword>
<dbReference type="GO" id="GO:0070069">
    <property type="term" value="C:cytochrome complex"/>
    <property type="evidence" value="ECO:0007669"/>
    <property type="project" value="TreeGrafter"/>
</dbReference>
<feature type="transmembrane region" description="Helical" evidence="12">
    <location>
        <begin position="340"/>
        <end position="367"/>
    </location>
</feature>
<evidence type="ECO:0000313" key="13">
    <source>
        <dbReference type="EMBL" id="KIQ16741.1"/>
    </source>
</evidence>
<feature type="transmembrane region" description="Helical" evidence="12">
    <location>
        <begin position="126"/>
        <end position="147"/>
    </location>
</feature>
<dbReference type="AlphaFoldDB" id="A0A0D0L9L7"/>